<gene>
    <name evidence="1" type="ORF">PVK06_008310</name>
</gene>
<name>A0ABR0QKU6_GOSAR</name>
<evidence type="ECO:0000313" key="2">
    <source>
        <dbReference type="Proteomes" id="UP001358586"/>
    </source>
</evidence>
<keyword evidence="2" id="KW-1185">Reference proteome</keyword>
<comment type="caution">
    <text evidence="1">The sequence shown here is derived from an EMBL/GenBank/DDBJ whole genome shotgun (WGS) entry which is preliminary data.</text>
</comment>
<reference evidence="1 2" key="1">
    <citation type="submission" date="2023-03" db="EMBL/GenBank/DDBJ databases">
        <title>WGS of Gossypium arboreum.</title>
        <authorList>
            <person name="Yu D."/>
        </authorList>
    </citation>
    <scope>NUCLEOTIDE SEQUENCE [LARGE SCALE GENOMIC DNA]</scope>
    <source>
        <tissue evidence="1">Leaf</tissue>
    </source>
</reference>
<dbReference type="Proteomes" id="UP001358586">
    <property type="component" value="Chromosome 3"/>
</dbReference>
<organism evidence="1 2">
    <name type="scientific">Gossypium arboreum</name>
    <name type="common">Tree cotton</name>
    <name type="synonym">Gossypium nanking</name>
    <dbReference type="NCBI Taxonomy" id="29729"/>
    <lineage>
        <taxon>Eukaryota</taxon>
        <taxon>Viridiplantae</taxon>
        <taxon>Streptophyta</taxon>
        <taxon>Embryophyta</taxon>
        <taxon>Tracheophyta</taxon>
        <taxon>Spermatophyta</taxon>
        <taxon>Magnoliopsida</taxon>
        <taxon>eudicotyledons</taxon>
        <taxon>Gunneridae</taxon>
        <taxon>Pentapetalae</taxon>
        <taxon>rosids</taxon>
        <taxon>malvids</taxon>
        <taxon>Malvales</taxon>
        <taxon>Malvaceae</taxon>
        <taxon>Malvoideae</taxon>
        <taxon>Gossypium</taxon>
    </lineage>
</organism>
<accession>A0ABR0QKU6</accession>
<protein>
    <submittedName>
        <fullName evidence="1">Uncharacterized protein</fullName>
    </submittedName>
</protein>
<evidence type="ECO:0000313" key="1">
    <source>
        <dbReference type="EMBL" id="KAK5839512.1"/>
    </source>
</evidence>
<sequence length="260" mass="30870">MIRLNMPRKRTRASAQIDETQNKFHCEEAKVRYESIFKNQQMHPKKGFTLKESNYRDFMSRIHQVAENLNWELFCEKRPSVDEELVREFYANLTSSEMTEAPVHGIKVPINSNAINEFFELPDFKNDEYSTLMSNIKPENLQEILEELTVQVEISEEPEDPDEEEDPTMQSFEVLDKVESVELEAEPDAETSMFRAQPPSPDLQDELSKLMDLMQHMQWQQQAYWRYSKIRDDSMRSAFKKIYNDPFIFVPEFPDFIFEP</sequence>
<dbReference type="EMBL" id="JARKNE010000003">
    <property type="protein sequence ID" value="KAK5839512.1"/>
    <property type="molecule type" value="Genomic_DNA"/>
</dbReference>
<proteinExistence type="predicted"/>